<accession>A0A392S4R9</accession>
<evidence type="ECO:0000256" key="1">
    <source>
        <dbReference type="SAM" id="MobiDB-lite"/>
    </source>
</evidence>
<reference evidence="2 3" key="1">
    <citation type="journal article" date="2018" name="Front. Plant Sci.">
        <title>Red Clover (Trifolium pratense) and Zigzag Clover (T. medium) - A Picture of Genomic Similarities and Differences.</title>
        <authorList>
            <person name="Dluhosova J."/>
            <person name="Istvanek J."/>
            <person name="Nedelnik J."/>
            <person name="Repkova J."/>
        </authorList>
    </citation>
    <scope>NUCLEOTIDE SEQUENCE [LARGE SCALE GENOMIC DNA]</scope>
    <source>
        <strain evidence="3">cv. 10/8</strain>
        <tissue evidence="2">Leaf</tissue>
    </source>
</reference>
<evidence type="ECO:0000313" key="3">
    <source>
        <dbReference type="Proteomes" id="UP000265520"/>
    </source>
</evidence>
<feature type="non-terminal residue" evidence="2">
    <location>
        <position position="42"/>
    </location>
</feature>
<dbReference type="AlphaFoldDB" id="A0A392S4R9"/>
<feature type="region of interest" description="Disordered" evidence="1">
    <location>
        <begin position="1"/>
        <end position="42"/>
    </location>
</feature>
<keyword evidence="3" id="KW-1185">Reference proteome</keyword>
<organism evidence="2 3">
    <name type="scientific">Trifolium medium</name>
    <dbReference type="NCBI Taxonomy" id="97028"/>
    <lineage>
        <taxon>Eukaryota</taxon>
        <taxon>Viridiplantae</taxon>
        <taxon>Streptophyta</taxon>
        <taxon>Embryophyta</taxon>
        <taxon>Tracheophyta</taxon>
        <taxon>Spermatophyta</taxon>
        <taxon>Magnoliopsida</taxon>
        <taxon>eudicotyledons</taxon>
        <taxon>Gunneridae</taxon>
        <taxon>Pentapetalae</taxon>
        <taxon>rosids</taxon>
        <taxon>fabids</taxon>
        <taxon>Fabales</taxon>
        <taxon>Fabaceae</taxon>
        <taxon>Papilionoideae</taxon>
        <taxon>50 kb inversion clade</taxon>
        <taxon>NPAAA clade</taxon>
        <taxon>Hologalegina</taxon>
        <taxon>IRL clade</taxon>
        <taxon>Trifolieae</taxon>
        <taxon>Trifolium</taxon>
    </lineage>
</organism>
<feature type="compositionally biased region" description="Polar residues" evidence="1">
    <location>
        <begin position="33"/>
        <end position="42"/>
    </location>
</feature>
<evidence type="ECO:0000313" key="2">
    <source>
        <dbReference type="EMBL" id="MCI43659.1"/>
    </source>
</evidence>
<dbReference type="Proteomes" id="UP000265520">
    <property type="component" value="Unassembled WGS sequence"/>
</dbReference>
<name>A0A392S4R9_9FABA</name>
<protein>
    <submittedName>
        <fullName evidence="2">Uncharacterized protein</fullName>
    </submittedName>
</protein>
<comment type="caution">
    <text evidence="2">The sequence shown here is derived from an EMBL/GenBank/DDBJ whole genome shotgun (WGS) entry which is preliminary data.</text>
</comment>
<sequence length="42" mass="4694">MNKKSRRRSISGANDLIENMSPGVEVEEGTKSPYISNQKKVD</sequence>
<dbReference type="EMBL" id="LXQA010320514">
    <property type="protein sequence ID" value="MCI43659.1"/>
    <property type="molecule type" value="Genomic_DNA"/>
</dbReference>
<proteinExistence type="predicted"/>